<dbReference type="Gramene" id="AET2Gv20809300.5">
    <property type="protein sequence ID" value="AET2Gv20809300.5"/>
    <property type="gene ID" value="AET2Gv20809300"/>
</dbReference>
<evidence type="ECO:0000256" key="6">
    <source>
        <dbReference type="ARBA" id="ARBA00037973"/>
    </source>
</evidence>
<reference evidence="9" key="2">
    <citation type="journal article" date="2017" name="Nat. Plants">
        <title>The Aegilops tauschii genome reveals multiple impacts of transposons.</title>
        <authorList>
            <person name="Zhao G."/>
            <person name="Zou C."/>
            <person name="Li K."/>
            <person name="Wang K."/>
            <person name="Li T."/>
            <person name="Gao L."/>
            <person name="Zhang X."/>
            <person name="Wang H."/>
            <person name="Yang Z."/>
            <person name="Liu X."/>
            <person name="Jiang W."/>
            <person name="Mao L."/>
            <person name="Kong X."/>
            <person name="Jiao Y."/>
            <person name="Jia J."/>
        </authorList>
    </citation>
    <scope>NUCLEOTIDE SEQUENCE [LARGE SCALE GENOMIC DNA]</scope>
    <source>
        <strain evidence="9">cv. AL8/78</strain>
    </source>
</reference>
<accession>A0A453CDD2</accession>
<dbReference type="InterPro" id="IPR036955">
    <property type="entry name" value="AP2/ERF_dom_sf"/>
</dbReference>
<evidence type="ECO:0000259" key="7">
    <source>
        <dbReference type="PROSITE" id="PS51032"/>
    </source>
</evidence>
<reference evidence="8" key="4">
    <citation type="submission" date="2019-03" db="UniProtKB">
        <authorList>
            <consortium name="EnsemblPlants"/>
        </authorList>
    </citation>
    <scope>IDENTIFICATION</scope>
</reference>
<comment type="similarity">
    <text evidence="6">Belongs to the AP2/ERF transcription factor family. AP2 subfamily.</text>
</comment>
<name>A0A453CDD2_AEGTS</name>
<dbReference type="AlphaFoldDB" id="A0A453CDD2"/>
<feature type="domain" description="AP2/ERF" evidence="7">
    <location>
        <begin position="1"/>
        <end position="54"/>
    </location>
</feature>
<evidence type="ECO:0000256" key="1">
    <source>
        <dbReference type="ARBA" id="ARBA00004123"/>
    </source>
</evidence>
<reference evidence="8" key="3">
    <citation type="journal article" date="2017" name="Nature">
        <title>Genome sequence of the progenitor of the wheat D genome Aegilops tauschii.</title>
        <authorList>
            <person name="Luo M.C."/>
            <person name="Gu Y.Q."/>
            <person name="Puiu D."/>
            <person name="Wang H."/>
            <person name="Twardziok S.O."/>
            <person name="Deal K.R."/>
            <person name="Huo N."/>
            <person name="Zhu T."/>
            <person name="Wang L."/>
            <person name="Wang Y."/>
            <person name="McGuire P.E."/>
            <person name="Liu S."/>
            <person name="Long H."/>
            <person name="Ramasamy R.K."/>
            <person name="Rodriguez J.C."/>
            <person name="Van S.L."/>
            <person name="Yuan L."/>
            <person name="Wang Z."/>
            <person name="Xia Z."/>
            <person name="Xiao L."/>
            <person name="Anderson O.D."/>
            <person name="Ouyang S."/>
            <person name="Liang Y."/>
            <person name="Zimin A.V."/>
            <person name="Pertea G."/>
            <person name="Qi P."/>
            <person name="Bennetzen J.L."/>
            <person name="Dai X."/>
            <person name="Dawson M.W."/>
            <person name="Muller H.G."/>
            <person name="Kugler K."/>
            <person name="Rivarola-Duarte L."/>
            <person name="Spannagl M."/>
            <person name="Mayer K.F.X."/>
            <person name="Lu F.H."/>
            <person name="Bevan M.W."/>
            <person name="Leroy P."/>
            <person name="Li P."/>
            <person name="You F.M."/>
            <person name="Sun Q."/>
            <person name="Liu Z."/>
            <person name="Lyons E."/>
            <person name="Wicker T."/>
            <person name="Salzberg S.L."/>
            <person name="Devos K.M."/>
            <person name="Dvorak J."/>
        </authorList>
    </citation>
    <scope>NUCLEOTIDE SEQUENCE [LARGE SCALE GENOMIC DNA]</scope>
    <source>
        <strain evidence="8">cv. AL8/78</strain>
    </source>
</reference>
<reference evidence="8" key="5">
    <citation type="journal article" date="2021" name="G3 (Bethesda)">
        <title>Aegilops tauschii genome assembly Aet v5.0 features greater sequence contiguity and improved annotation.</title>
        <authorList>
            <person name="Wang L."/>
            <person name="Zhu T."/>
            <person name="Rodriguez J.C."/>
            <person name="Deal K.R."/>
            <person name="Dubcovsky J."/>
            <person name="McGuire P.E."/>
            <person name="Lux T."/>
            <person name="Spannagl M."/>
            <person name="Mayer K.F.X."/>
            <person name="Baldrich P."/>
            <person name="Meyers B.C."/>
            <person name="Huo N."/>
            <person name="Gu Y.Q."/>
            <person name="Zhou H."/>
            <person name="Devos K.M."/>
            <person name="Bennetzen J.L."/>
            <person name="Unver T."/>
            <person name="Budak H."/>
            <person name="Gulick P.J."/>
            <person name="Galiba G."/>
            <person name="Kalapos B."/>
            <person name="Nelson D.R."/>
            <person name="Li P."/>
            <person name="You F.M."/>
            <person name="Luo M.C."/>
            <person name="Dvorak J."/>
        </authorList>
    </citation>
    <scope>NUCLEOTIDE SEQUENCE [LARGE SCALE GENOMIC DNA]</scope>
    <source>
        <strain evidence="8">cv. AL8/78</strain>
    </source>
</reference>
<dbReference type="PROSITE" id="PS51032">
    <property type="entry name" value="AP2_ERF"/>
    <property type="match status" value="1"/>
</dbReference>
<dbReference type="SMART" id="SM00380">
    <property type="entry name" value="AP2"/>
    <property type="match status" value="1"/>
</dbReference>
<keyword evidence="3" id="KW-0238">DNA-binding</keyword>
<evidence type="ECO:0000256" key="3">
    <source>
        <dbReference type="ARBA" id="ARBA00023125"/>
    </source>
</evidence>
<sequence length="80" mass="9391">MLCQCRPLLEHDTANTDHENAVYLGGYDKEDKAARAYDLAALKYWGTTTTTNIPISTYEKEIEEMKHMTRQEYIAYLRRE</sequence>
<keyword evidence="5" id="KW-0539">Nucleus</keyword>
<keyword evidence="9" id="KW-1185">Reference proteome</keyword>
<evidence type="ECO:0000256" key="2">
    <source>
        <dbReference type="ARBA" id="ARBA00023015"/>
    </source>
</evidence>
<dbReference type="Proteomes" id="UP000015105">
    <property type="component" value="Chromosome 2D"/>
</dbReference>
<evidence type="ECO:0000313" key="9">
    <source>
        <dbReference type="Proteomes" id="UP000015105"/>
    </source>
</evidence>
<dbReference type="PANTHER" id="PTHR32467:SF92">
    <property type="entry name" value="AP2_ERF DOMAIN-CONTAINING PROTEIN"/>
    <property type="match status" value="1"/>
</dbReference>
<dbReference type="PANTHER" id="PTHR32467">
    <property type="entry name" value="AP2-LIKE ETHYLENE-RESPONSIVE TRANSCRIPTION FACTOR"/>
    <property type="match status" value="1"/>
</dbReference>
<comment type="subcellular location">
    <subcellularLocation>
        <location evidence="1">Nucleus</location>
    </subcellularLocation>
</comment>
<dbReference type="EnsemblPlants" id="AET2Gv20809300.5">
    <property type="protein sequence ID" value="AET2Gv20809300.5"/>
    <property type="gene ID" value="AET2Gv20809300"/>
</dbReference>
<reference evidence="9" key="1">
    <citation type="journal article" date="2014" name="Science">
        <title>Ancient hybridizations among the ancestral genomes of bread wheat.</title>
        <authorList>
            <consortium name="International Wheat Genome Sequencing Consortium,"/>
            <person name="Marcussen T."/>
            <person name="Sandve S.R."/>
            <person name="Heier L."/>
            <person name="Spannagl M."/>
            <person name="Pfeifer M."/>
            <person name="Jakobsen K.S."/>
            <person name="Wulff B.B."/>
            <person name="Steuernagel B."/>
            <person name="Mayer K.F."/>
            <person name="Olsen O.A."/>
        </authorList>
    </citation>
    <scope>NUCLEOTIDE SEQUENCE [LARGE SCALE GENOMIC DNA]</scope>
    <source>
        <strain evidence="9">cv. AL8/78</strain>
    </source>
</reference>
<dbReference type="GO" id="GO:0005634">
    <property type="term" value="C:nucleus"/>
    <property type="evidence" value="ECO:0007669"/>
    <property type="project" value="UniProtKB-SubCell"/>
</dbReference>
<dbReference type="GO" id="GO:0003700">
    <property type="term" value="F:DNA-binding transcription factor activity"/>
    <property type="evidence" value="ECO:0007669"/>
    <property type="project" value="InterPro"/>
</dbReference>
<evidence type="ECO:0000256" key="4">
    <source>
        <dbReference type="ARBA" id="ARBA00023163"/>
    </source>
</evidence>
<dbReference type="SUPFAM" id="SSF54171">
    <property type="entry name" value="DNA-binding domain"/>
    <property type="match status" value="1"/>
</dbReference>
<keyword evidence="4" id="KW-0804">Transcription</keyword>
<dbReference type="InterPro" id="IPR016177">
    <property type="entry name" value="DNA-bd_dom_sf"/>
</dbReference>
<proteinExistence type="inferred from homology"/>
<organism evidence="8 9">
    <name type="scientific">Aegilops tauschii subsp. strangulata</name>
    <name type="common">Goatgrass</name>
    <dbReference type="NCBI Taxonomy" id="200361"/>
    <lineage>
        <taxon>Eukaryota</taxon>
        <taxon>Viridiplantae</taxon>
        <taxon>Streptophyta</taxon>
        <taxon>Embryophyta</taxon>
        <taxon>Tracheophyta</taxon>
        <taxon>Spermatophyta</taxon>
        <taxon>Magnoliopsida</taxon>
        <taxon>Liliopsida</taxon>
        <taxon>Poales</taxon>
        <taxon>Poaceae</taxon>
        <taxon>BOP clade</taxon>
        <taxon>Pooideae</taxon>
        <taxon>Triticodae</taxon>
        <taxon>Triticeae</taxon>
        <taxon>Triticinae</taxon>
        <taxon>Aegilops</taxon>
    </lineage>
</organism>
<dbReference type="GO" id="GO:0003677">
    <property type="term" value="F:DNA binding"/>
    <property type="evidence" value="ECO:0007669"/>
    <property type="project" value="UniProtKB-KW"/>
</dbReference>
<keyword evidence="2" id="KW-0805">Transcription regulation</keyword>
<dbReference type="InterPro" id="IPR001471">
    <property type="entry name" value="AP2/ERF_dom"/>
</dbReference>
<evidence type="ECO:0000313" key="8">
    <source>
        <dbReference type="EnsemblPlants" id="AET2Gv20809300.5"/>
    </source>
</evidence>
<evidence type="ECO:0000256" key="5">
    <source>
        <dbReference type="ARBA" id="ARBA00023242"/>
    </source>
</evidence>
<protein>
    <recommendedName>
        <fullName evidence="7">AP2/ERF domain-containing protein</fullName>
    </recommendedName>
</protein>
<dbReference type="Gene3D" id="3.30.730.10">
    <property type="entry name" value="AP2/ERF domain"/>
    <property type="match status" value="1"/>
</dbReference>